<protein>
    <submittedName>
        <fullName evidence="2">GIY-YIG nuclease family protein</fullName>
    </submittedName>
</protein>
<evidence type="ECO:0000313" key="2">
    <source>
        <dbReference type="EMBL" id="TVT53261.1"/>
    </source>
</evidence>
<dbReference type="EMBL" id="VMRY01000059">
    <property type="protein sequence ID" value="TVT53261.1"/>
    <property type="molecule type" value="Genomic_DNA"/>
</dbReference>
<organism evidence="2 3">
    <name type="scientific">Sedimenticola thiotaurini</name>
    <dbReference type="NCBI Taxonomy" id="1543721"/>
    <lineage>
        <taxon>Bacteria</taxon>
        <taxon>Pseudomonadati</taxon>
        <taxon>Pseudomonadota</taxon>
        <taxon>Gammaproteobacteria</taxon>
        <taxon>Chromatiales</taxon>
        <taxon>Sedimenticolaceae</taxon>
        <taxon>Sedimenticola</taxon>
    </lineage>
</organism>
<dbReference type="InterPro" id="IPR018306">
    <property type="entry name" value="Phage_T5_Orf172_DNA-bd"/>
</dbReference>
<evidence type="ECO:0000259" key="1">
    <source>
        <dbReference type="SMART" id="SM00974"/>
    </source>
</evidence>
<dbReference type="SMART" id="SM00974">
    <property type="entry name" value="T5orf172"/>
    <property type="match status" value="1"/>
</dbReference>
<dbReference type="Proteomes" id="UP000317355">
    <property type="component" value="Unassembled WGS sequence"/>
</dbReference>
<evidence type="ECO:0000313" key="3">
    <source>
        <dbReference type="Proteomes" id="UP000317355"/>
    </source>
</evidence>
<dbReference type="AlphaFoldDB" id="A0A558CWW2"/>
<sequence>MTNIVYVLINESMPGYVKVGRTDDLEQRMRSLDNTSLPLPFECFYAAKVNDAVFAEKLLHEAFADSRVRKNREFFEIAPERVVAALRLASIENVTPGQDYVESDDDQKALNRARERRAIFNFRMVNIPKGAILTLGRNPEISCEVVSDRKVIFYGERTSISSAASRALESEGLYWKSVQGPLYWEYEGETLDERRRRMESEEE</sequence>
<gene>
    <name evidence="2" type="ORF">FHK82_12200</name>
</gene>
<name>A0A558CWW2_9GAMM</name>
<feature type="domain" description="Bacteriophage T5 Orf172 DNA-binding" evidence="1">
    <location>
        <begin position="11"/>
        <end position="89"/>
    </location>
</feature>
<proteinExistence type="predicted"/>
<accession>A0A558CWW2</accession>
<reference evidence="2 3" key="1">
    <citation type="submission" date="2019-07" db="EMBL/GenBank/DDBJ databases">
        <title>The pathways for chlorine oxyanion respiration interact through the shared metabolite chlorate.</title>
        <authorList>
            <person name="Barnum T.P."/>
            <person name="Cheng Y."/>
            <person name="Hill K.A."/>
            <person name="Lucas L.N."/>
            <person name="Carlson H.K."/>
            <person name="Coates J.D."/>
        </authorList>
    </citation>
    <scope>NUCLEOTIDE SEQUENCE [LARGE SCALE GENOMIC DNA]</scope>
    <source>
        <strain evidence="2">BK-3</strain>
    </source>
</reference>
<comment type="caution">
    <text evidence="2">The sequence shown here is derived from an EMBL/GenBank/DDBJ whole genome shotgun (WGS) entry which is preliminary data.</text>
</comment>
<dbReference type="Pfam" id="PF10544">
    <property type="entry name" value="T5orf172"/>
    <property type="match status" value="1"/>
</dbReference>